<reference evidence="2 3" key="1">
    <citation type="submission" date="2017-02" db="EMBL/GenBank/DDBJ databases">
        <title>Complete genome sequences of Mycobacterium kansasii strains isolated from rhesus macaques.</title>
        <authorList>
            <person name="Panda A."/>
            <person name="Nagaraj S."/>
            <person name="Zhao X."/>
            <person name="Tettelin H."/>
            <person name="Detolla L.J."/>
        </authorList>
    </citation>
    <scope>NUCLEOTIDE SEQUENCE [LARGE SCALE GENOMIC DNA]</scope>
    <source>
        <strain evidence="2 3">11-3813</strain>
    </source>
</reference>
<organism evidence="2 3">
    <name type="scientific">Mycobacterium kansasii</name>
    <dbReference type="NCBI Taxonomy" id="1768"/>
    <lineage>
        <taxon>Bacteria</taxon>
        <taxon>Bacillati</taxon>
        <taxon>Actinomycetota</taxon>
        <taxon>Actinomycetes</taxon>
        <taxon>Mycobacteriales</taxon>
        <taxon>Mycobacteriaceae</taxon>
        <taxon>Mycobacterium</taxon>
    </lineage>
</organism>
<comment type="caution">
    <text evidence="2">The sequence shown here is derived from an EMBL/GenBank/DDBJ whole genome shotgun (WGS) entry which is preliminary data.</text>
</comment>
<evidence type="ECO:0000313" key="3">
    <source>
        <dbReference type="Proteomes" id="UP000189229"/>
    </source>
</evidence>
<gene>
    <name evidence="2" type="ORF">BZL30_1016</name>
</gene>
<feature type="region of interest" description="Disordered" evidence="1">
    <location>
        <begin position="1"/>
        <end position="44"/>
    </location>
</feature>
<accession>A0A1V3XTR1</accession>
<evidence type="ECO:0000256" key="1">
    <source>
        <dbReference type="SAM" id="MobiDB-lite"/>
    </source>
</evidence>
<dbReference type="AlphaFoldDB" id="A0A1V3XTR1"/>
<proteinExistence type="predicted"/>
<evidence type="ECO:0000313" key="2">
    <source>
        <dbReference type="EMBL" id="OOK82595.1"/>
    </source>
</evidence>
<protein>
    <submittedName>
        <fullName evidence="2">Uncharacterized protein</fullName>
    </submittedName>
</protein>
<name>A0A1V3XTR1_MYCKA</name>
<sequence length="44" mass="4879">MPVERERGNVVGKPSRRSITMPPRVCPPDAIALRPSSPRRARLA</sequence>
<dbReference type="Proteomes" id="UP000189229">
    <property type="component" value="Unassembled WGS sequence"/>
</dbReference>
<dbReference type="EMBL" id="MVBM01000001">
    <property type="protein sequence ID" value="OOK82595.1"/>
    <property type="molecule type" value="Genomic_DNA"/>
</dbReference>